<accession>A0A0A6P6Q5</accession>
<gene>
    <name evidence="3" type="ORF">PN36_25810</name>
</gene>
<evidence type="ECO:0000256" key="1">
    <source>
        <dbReference type="SAM" id="SignalP"/>
    </source>
</evidence>
<name>A0A0A6P6Q5_9GAMM</name>
<dbReference type="Pfam" id="PF00092">
    <property type="entry name" value="VWA"/>
    <property type="match status" value="1"/>
</dbReference>
<dbReference type="InterPro" id="IPR013783">
    <property type="entry name" value="Ig-like_fold"/>
</dbReference>
<keyword evidence="4" id="KW-1185">Reference proteome</keyword>
<dbReference type="PROSITE" id="PS50234">
    <property type="entry name" value="VWFA"/>
    <property type="match status" value="1"/>
</dbReference>
<dbReference type="Gene3D" id="3.40.50.410">
    <property type="entry name" value="von Willebrand factor, type A domain"/>
    <property type="match status" value="1"/>
</dbReference>
<feature type="domain" description="VWFA" evidence="2">
    <location>
        <begin position="26"/>
        <end position="204"/>
    </location>
</feature>
<evidence type="ECO:0000313" key="4">
    <source>
        <dbReference type="Proteomes" id="UP000030428"/>
    </source>
</evidence>
<evidence type="ECO:0000259" key="2">
    <source>
        <dbReference type="PROSITE" id="PS50234"/>
    </source>
</evidence>
<evidence type="ECO:0000313" key="3">
    <source>
        <dbReference type="EMBL" id="KHD10589.1"/>
    </source>
</evidence>
<dbReference type="PANTHER" id="PTHR24020">
    <property type="entry name" value="COLLAGEN ALPHA"/>
    <property type="match status" value="1"/>
</dbReference>
<dbReference type="SUPFAM" id="SSF53300">
    <property type="entry name" value="vWA-like"/>
    <property type="match status" value="1"/>
</dbReference>
<dbReference type="PANTHER" id="PTHR24020:SF20">
    <property type="entry name" value="PH DOMAIN-CONTAINING PROTEIN"/>
    <property type="match status" value="1"/>
</dbReference>
<proteinExistence type="predicted"/>
<dbReference type="CDD" id="cd00198">
    <property type="entry name" value="vWFA"/>
    <property type="match status" value="1"/>
</dbReference>
<dbReference type="EMBL" id="JSZA02000145">
    <property type="protein sequence ID" value="KHD10589.1"/>
    <property type="molecule type" value="Genomic_DNA"/>
</dbReference>
<protein>
    <recommendedName>
        <fullName evidence="2">VWFA domain-containing protein</fullName>
    </recommendedName>
</protein>
<feature type="signal peptide" evidence="1">
    <location>
        <begin position="1"/>
        <end position="21"/>
    </location>
</feature>
<dbReference type="SMART" id="SM00327">
    <property type="entry name" value="VWA"/>
    <property type="match status" value="1"/>
</dbReference>
<dbReference type="InterPro" id="IPR036465">
    <property type="entry name" value="vWFA_dom_sf"/>
</dbReference>
<comment type="caution">
    <text evidence="3">The sequence shown here is derived from an EMBL/GenBank/DDBJ whole genome shotgun (WGS) entry which is preliminary data.</text>
</comment>
<dbReference type="Proteomes" id="UP000030428">
    <property type="component" value="Unassembled WGS sequence"/>
</dbReference>
<reference evidence="3 4" key="1">
    <citation type="journal article" date="2016" name="Front. Microbiol.">
        <title>Single-Cell (Meta-)Genomics of a Dimorphic Candidatus Thiomargarita nelsonii Reveals Genomic Plasticity.</title>
        <authorList>
            <person name="Flood B.E."/>
            <person name="Fliss P."/>
            <person name="Jones D.S."/>
            <person name="Dick G.J."/>
            <person name="Jain S."/>
            <person name="Kaster A.K."/>
            <person name="Winkel M."/>
            <person name="Mussmann M."/>
            <person name="Bailey J."/>
        </authorList>
    </citation>
    <scope>NUCLEOTIDE SEQUENCE [LARGE SCALE GENOMIC DNA]</scope>
    <source>
        <strain evidence="3">Hydrate Ridge</strain>
    </source>
</reference>
<dbReference type="InterPro" id="IPR050525">
    <property type="entry name" value="ECM_Assembly_Org"/>
</dbReference>
<keyword evidence="1" id="KW-0732">Signal</keyword>
<organism evidence="3 4">
    <name type="scientific">Candidatus Thiomargarita nelsonii</name>
    <dbReference type="NCBI Taxonomy" id="1003181"/>
    <lineage>
        <taxon>Bacteria</taxon>
        <taxon>Pseudomonadati</taxon>
        <taxon>Pseudomonadota</taxon>
        <taxon>Gammaproteobacteria</taxon>
        <taxon>Thiotrichales</taxon>
        <taxon>Thiotrichaceae</taxon>
        <taxon>Thiomargarita</taxon>
    </lineage>
</organism>
<feature type="chain" id="PRO_5007387791" description="VWFA domain-containing protein" evidence="1">
    <location>
        <begin position="22"/>
        <end position="430"/>
    </location>
</feature>
<sequence>MKLIRYMLTALLALFVNEALATPNISVSFVLDESGSITSNNFQLETDGFMKALNALPADGSVELSIVGFASGVAIVKDRTILTAENFEAIRDALANNPKSGGGTNMSDAIDTTANVLSGSSAPTKVICLATDGEPSNESNTTTAADNAKANGITLTPVGIGLNSTGKTFLDSIASNPPVPNPTDFNEFATVVVNTCLGVVSSALNLELTPDPVDFGVFGLAGAVDICEYTETIGLLNHSDQPAKITNVSISGVDADQFELVSVAGVPAETLTFPFTLPPRYTTTIEVKLSPNQTPADGSYDAALTVTGEDENGVSAEFSTLLVAKYNPNVAGCLSVIDASPTIDKIDDDGKPLNKSGTPIGEINDVRSALQKSSLRRLGVVADGNARLFLTVKTNETSGKIRFMIIPPAQTEALLYKLDKAPTYGPMPLS</sequence>
<dbReference type="Gene3D" id="2.60.40.10">
    <property type="entry name" value="Immunoglobulins"/>
    <property type="match status" value="1"/>
</dbReference>
<dbReference type="AlphaFoldDB" id="A0A0A6P6Q5"/>
<dbReference type="InterPro" id="IPR002035">
    <property type="entry name" value="VWF_A"/>
</dbReference>